<reference evidence="1" key="3">
    <citation type="submission" date="2021-05" db="UniProtKB">
        <authorList>
            <consortium name="EnsemblPlants"/>
        </authorList>
    </citation>
    <scope>IDENTIFICATION</scope>
    <source>
        <strain evidence="1">cv. B73</strain>
    </source>
</reference>
<accession>A0A804MNJ4</accession>
<dbReference type="AlphaFoldDB" id="A0A804MNJ4"/>
<sequence length="103" mass="11537">MDYKLKKKIAAHRKPCSCESSLWVADTDSRLFLLSNAASIVRQIRRCGNDSRNDTGQRKYYAAPRRLSNLIAHSLQKALGSAALSVNGNNEEQEAEADKWSLQ</sequence>
<dbReference type="InParanoid" id="A0A804MNJ4"/>
<evidence type="ECO:0000313" key="2">
    <source>
        <dbReference type="Proteomes" id="UP000007305"/>
    </source>
</evidence>
<reference evidence="1" key="2">
    <citation type="submission" date="2019-07" db="EMBL/GenBank/DDBJ databases">
        <authorList>
            <person name="Seetharam A."/>
            <person name="Woodhouse M."/>
            <person name="Cannon E."/>
        </authorList>
    </citation>
    <scope>NUCLEOTIDE SEQUENCE [LARGE SCALE GENOMIC DNA]</scope>
    <source>
        <strain evidence="1">cv. B73</strain>
    </source>
</reference>
<name>A0A804MNJ4_MAIZE</name>
<dbReference type="Proteomes" id="UP000007305">
    <property type="component" value="Chromosome 2"/>
</dbReference>
<protein>
    <submittedName>
        <fullName evidence="1">Uncharacterized protein</fullName>
    </submittedName>
</protein>
<proteinExistence type="predicted"/>
<organism evidence="1 2">
    <name type="scientific">Zea mays</name>
    <name type="common">Maize</name>
    <dbReference type="NCBI Taxonomy" id="4577"/>
    <lineage>
        <taxon>Eukaryota</taxon>
        <taxon>Viridiplantae</taxon>
        <taxon>Streptophyta</taxon>
        <taxon>Embryophyta</taxon>
        <taxon>Tracheophyta</taxon>
        <taxon>Spermatophyta</taxon>
        <taxon>Magnoliopsida</taxon>
        <taxon>Liliopsida</taxon>
        <taxon>Poales</taxon>
        <taxon>Poaceae</taxon>
        <taxon>PACMAD clade</taxon>
        <taxon>Panicoideae</taxon>
        <taxon>Andropogonodae</taxon>
        <taxon>Andropogoneae</taxon>
        <taxon>Tripsacinae</taxon>
        <taxon>Zea</taxon>
    </lineage>
</organism>
<dbReference type="Gramene" id="Zm00001eb100070_T001">
    <property type="protein sequence ID" value="Zm00001eb100070_P001"/>
    <property type="gene ID" value="Zm00001eb100070"/>
</dbReference>
<dbReference type="EnsemblPlants" id="Zm00001eb100070_T001">
    <property type="protein sequence ID" value="Zm00001eb100070_P001"/>
    <property type="gene ID" value="Zm00001eb100070"/>
</dbReference>
<evidence type="ECO:0000313" key="1">
    <source>
        <dbReference type="EnsemblPlants" id="Zm00001eb100070_P001"/>
    </source>
</evidence>
<keyword evidence="2" id="KW-1185">Reference proteome</keyword>
<reference evidence="2" key="1">
    <citation type="submission" date="2015-12" db="EMBL/GenBank/DDBJ databases">
        <title>Update maize B73 reference genome by single molecule sequencing technologies.</title>
        <authorList>
            <consortium name="Maize Genome Sequencing Project"/>
            <person name="Ware D."/>
        </authorList>
    </citation>
    <scope>NUCLEOTIDE SEQUENCE [LARGE SCALE GENOMIC DNA]</scope>
    <source>
        <strain evidence="2">cv. B73</strain>
    </source>
</reference>